<gene>
    <name evidence="5" type="ORF">GLE_3734</name>
</gene>
<dbReference type="PANTHER" id="PTHR30417:SF1">
    <property type="entry name" value="N-ACETYLMURAMOYL-L-ALANINE AMIDASE AMID"/>
    <property type="match status" value="1"/>
</dbReference>
<evidence type="ECO:0000256" key="4">
    <source>
        <dbReference type="ARBA" id="ARBA00023316"/>
    </source>
</evidence>
<dbReference type="EC" id="3.5.1.28" evidence="2"/>
<evidence type="ECO:0000256" key="3">
    <source>
        <dbReference type="ARBA" id="ARBA00022801"/>
    </source>
</evidence>
<dbReference type="Pfam" id="PF01510">
    <property type="entry name" value="Amidase_2"/>
    <property type="match status" value="1"/>
</dbReference>
<keyword evidence="4" id="KW-0961">Cell wall biogenesis/degradation</keyword>
<evidence type="ECO:0000256" key="1">
    <source>
        <dbReference type="ARBA" id="ARBA00001561"/>
    </source>
</evidence>
<dbReference type="GO" id="GO:0071555">
    <property type="term" value="P:cell wall organization"/>
    <property type="evidence" value="ECO:0007669"/>
    <property type="project" value="UniProtKB-KW"/>
</dbReference>
<evidence type="ECO:0000256" key="2">
    <source>
        <dbReference type="ARBA" id="ARBA00011901"/>
    </source>
</evidence>
<dbReference type="InterPro" id="IPR051206">
    <property type="entry name" value="NAMLAA_amidase_2"/>
</dbReference>
<dbReference type="KEGG" id="lez:GLE_3734"/>
<dbReference type="Proteomes" id="UP000061569">
    <property type="component" value="Chromosome"/>
</dbReference>
<dbReference type="GO" id="GO:0009254">
    <property type="term" value="P:peptidoglycan turnover"/>
    <property type="evidence" value="ECO:0007669"/>
    <property type="project" value="TreeGrafter"/>
</dbReference>
<dbReference type="PATRIC" id="fig|69.6.peg.3679"/>
<evidence type="ECO:0000313" key="6">
    <source>
        <dbReference type="Proteomes" id="UP000061569"/>
    </source>
</evidence>
<dbReference type="GO" id="GO:0008745">
    <property type="term" value="F:N-acetylmuramoyl-L-alanine amidase activity"/>
    <property type="evidence" value="ECO:0007669"/>
    <property type="project" value="UniProtKB-EC"/>
</dbReference>
<dbReference type="EMBL" id="CP013140">
    <property type="protein sequence ID" value="ALN59078.1"/>
    <property type="molecule type" value="Genomic_DNA"/>
</dbReference>
<dbReference type="InterPro" id="IPR002502">
    <property type="entry name" value="Amidase_domain"/>
</dbReference>
<dbReference type="AlphaFoldDB" id="A0A0S2DKD8"/>
<dbReference type="InterPro" id="IPR036505">
    <property type="entry name" value="Amidase/PGRP_sf"/>
</dbReference>
<dbReference type="SMR" id="A0A0S2DKD8"/>
<accession>A0A0S2DKD8</accession>
<dbReference type="SMART" id="SM00644">
    <property type="entry name" value="Ami_2"/>
    <property type="match status" value="1"/>
</dbReference>
<dbReference type="GO" id="GO:0009253">
    <property type="term" value="P:peptidoglycan catabolic process"/>
    <property type="evidence" value="ECO:0007669"/>
    <property type="project" value="InterPro"/>
</dbReference>
<reference evidence="5 6" key="1">
    <citation type="submission" date="2015-11" db="EMBL/GenBank/DDBJ databases">
        <title>Genome sequences of Lysobacter enzymogenes strain C3 and Lysobacter antibioticus ATCC 29479.</title>
        <authorList>
            <person name="Kobayashi D.Y."/>
        </authorList>
    </citation>
    <scope>NUCLEOTIDE SEQUENCE [LARGE SCALE GENOMIC DNA]</scope>
    <source>
        <strain evidence="5 6">C3</strain>
    </source>
</reference>
<dbReference type="PANTHER" id="PTHR30417">
    <property type="entry name" value="N-ACETYLMURAMOYL-L-ALANINE AMIDASE AMID"/>
    <property type="match status" value="1"/>
</dbReference>
<comment type="catalytic activity">
    <reaction evidence="1">
        <text>Hydrolyzes the link between N-acetylmuramoyl residues and L-amino acid residues in certain cell-wall glycopeptides.</text>
        <dbReference type="EC" id="3.5.1.28"/>
    </reaction>
</comment>
<keyword evidence="3" id="KW-0378">Hydrolase</keyword>
<name>A0A0S2DKD8_LYSEN</name>
<proteinExistence type="predicted"/>
<protein>
    <recommendedName>
        <fullName evidence="2">N-acetylmuramoyl-L-alanine amidase</fullName>
        <ecNumber evidence="2">3.5.1.28</ecNumber>
    </recommendedName>
</protein>
<dbReference type="STRING" id="69.GLE_3734"/>
<dbReference type="SUPFAM" id="SSF55846">
    <property type="entry name" value="N-acetylmuramoyl-L-alanine amidase-like"/>
    <property type="match status" value="1"/>
</dbReference>
<dbReference type="Gene3D" id="3.40.80.10">
    <property type="entry name" value="Peptidoglycan recognition protein-like"/>
    <property type="match status" value="1"/>
</dbReference>
<organism evidence="5 6">
    <name type="scientific">Lysobacter enzymogenes</name>
    <dbReference type="NCBI Taxonomy" id="69"/>
    <lineage>
        <taxon>Bacteria</taxon>
        <taxon>Pseudomonadati</taxon>
        <taxon>Pseudomonadota</taxon>
        <taxon>Gammaproteobacteria</taxon>
        <taxon>Lysobacterales</taxon>
        <taxon>Lysobacteraceae</taxon>
        <taxon>Lysobacter</taxon>
    </lineage>
</organism>
<dbReference type="CDD" id="cd06583">
    <property type="entry name" value="PGRP"/>
    <property type="match status" value="1"/>
</dbReference>
<sequence>MTNLTPNAGPHDAAFDAPHVCAGCDNAEAAAHAAGAGSGPGKPTVNRWEPTSHHSSRNGQDIDHIVVHYTTSRNIEGTISHFKHGSPQTSAHYLIGRDGALVQMVGDGERAWHAGNALMNARSIGIEHVAAVGDRIAEQQARTSAALIGWLMREYEIPKSQVIPHICVPRNTDCCGDLFAGFGGGVKAGAEAQRKALHAWMSSMGL</sequence>
<evidence type="ECO:0000313" key="5">
    <source>
        <dbReference type="EMBL" id="ALN59078.1"/>
    </source>
</evidence>
<dbReference type="OrthoDB" id="66275at2"/>